<dbReference type="RefSeq" id="WP_078196531.1">
    <property type="nucleotide sequence ID" value="NZ_CP017757.2"/>
</dbReference>
<evidence type="ECO:0000256" key="6">
    <source>
        <dbReference type="ARBA" id="ARBA00022729"/>
    </source>
</evidence>
<keyword evidence="9" id="KW-0472">Membrane</keyword>
<reference evidence="13" key="1">
    <citation type="submission" date="2017-02" db="EMBL/GenBank/DDBJ databases">
        <title>Complete genome sequence of Cupriavidus necator strain NH9, a 3-chlorobenzoate degrader.</title>
        <authorList>
            <person name="Moriuchi R."/>
            <person name="Dohra H."/>
            <person name="Ogawa N."/>
        </authorList>
    </citation>
    <scope>NUCLEOTIDE SEQUENCE [LARGE SCALE GENOMIC DNA]</scope>
    <source>
        <strain evidence="13">NH9</strain>
    </source>
</reference>
<dbReference type="KEGG" id="cuh:BJN34_10280"/>
<dbReference type="CDD" id="cd00342">
    <property type="entry name" value="gram_neg_porins"/>
    <property type="match status" value="1"/>
</dbReference>
<dbReference type="Gene3D" id="2.40.160.10">
    <property type="entry name" value="Porin"/>
    <property type="match status" value="1"/>
</dbReference>
<evidence type="ECO:0000256" key="10">
    <source>
        <dbReference type="ARBA" id="ARBA00023237"/>
    </source>
</evidence>
<evidence type="ECO:0000256" key="4">
    <source>
        <dbReference type="ARBA" id="ARBA00022452"/>
    </source>
</evidence>
<feature type="domain" description="Porin" evidence="11">
    <location>
        <begin position="10"/>
        <end position="326"/>
    </location>
</feature>
<keyword evidence="7" id="KW-0406">Ion transport</keyword>
<dbReference type="PANTHER" id="PTHR34501">
    <property type="entry name" value="PROTEIN YDDL-RELATED"/>
    <property type="match status" value="1"/>
</dbReference>
<dbReference type="AlphaFoldDB" id="A0A1U9UQ46"/>
<dbReference type="Pfam" id="PF13609">
    <property type="entry name" value="Porin_4"/>
    <property type="match status" value="1"/>
</dbReference>
<comment type="subunit">
    <text evidence="2">Homotrimer.</text>
</comment>
<dbReference type="GO" id="GO:0009279">
    <property type="term" value="C:cell outer membrane"/>
    <property type="evidence" value="ECO:0007669"/>
    <property type="project" value="UniProtKB-SubCell"/>
</dbReference>
<evidence type="ECO:0000256" key="3">
    <source>
        <dbReference type="ARBA" id="ARBA00022448"/>
    </source>
</evidence>
<dbReference type="InterPro" id="IPR033900">
    <property type="entry name" value="Gram_neg_porin_domain"/>
</dbReference>
<protein>
    <submittedName>
        <fullName evidence="12">Porin</fullName>
    </submittedName>
</protein>
<keyword evidence="10" id="KW-0998">Cell outer membrane</keyword>
<dbReference type="PANTHER" id="PTHR34501:SF9">
    <property type="entry name" value="MAJOR OUTER MEMBRANE PROTEIN P.IA"/>
    <property type="match status" value="1"/>
</dbReference>
<keyword evidence="4" id="KW-1134">Transmembrane beta strand</keyword>
<organism evidence="12 13">
    <name type="scientific">Cupriavidus necator</name>
    <name type="common">Alcaligenes eutrophus</name>
    <name type="synonym">Ralstonia eutropha</name>
    <dbReference type="NCBI Taxonomy" id="106590"/>
    <lineage>
        <taxon>Bacteria</taxon>
        <taxon>Pseudomonadati</taxon>
        <taxon>Pseudomonadota</taxon>
        <taxon>Betaproteobacteria</taxon>
        <taxon>Burkholderiales</taxon>
        <taxon>Burkholderiaceae</taxon>
        <taxon>Cupriavidus</taxon>
    </lineage>
</organism>
<dbReference type="InterPro" id="IPR050298">
    <property type="entry name" value="Gram-neg_bact_OMP"/>
</dbReference>
<comment type="subcellular location">
    <subcellularLocation>
        <location evidence="1">Cell outer membrane</location>
        <topology evidence="1">Multi-pass membrane protein</topology>
    </subcellularLocation>
</comment>
<gene>
    <name evidence="12" type="ORF">BJN34_10280</name>
</gene>
<accession>A0A1U9UQ46</accession>
<evidence type="ECO:0000256" key="2">
    <source>
        <dbReference type="ARBA" id="ARBA00011233"/>
    </source>
</evidence>
<evidence type="ECO:0000256" key="9">
    <source>
        <dbReference type="ARBA" id="ARBA00023136"/>
    </source>
</evidence>
<sequence length="359" mass="38132">MKRQMFAGLVVGTIAACAHGEGVTLYGILDTGIEFTNHWPTNPTNPGATGNRWSMADGARSGGSRWGLTGKEDLGGGLKTEFVLESGFLTPNGALSQNLFGRGAWIGLTLPQGGTFRLGRQYTSLLDALYPSSPTDLAGTYEPIVAETGANLWESNVVKYKNAFGPVTVIGHYSFSNAAGQFSNGSGYGAAVLYDNGTATVSAAYDNFHSPTGVDSSYARFEKAAIAVTYSTARLKLMGGYRFGQNDPVAGHVARDDFLWAGARYQFAVDKFLTVAYYYDHIHSATGVNGEVTKPASPHQVVAIADYLLSKRTALYLVVGYSRNSALNFDSFNGTAAAYKTASPGSSQTGGQIGIRHLF</sequence>
<evidence type="ECO:0000259" key="11">
    <source>
        <dbReference type="Pfam" id="PF13609"/>
    </source>
</evidence>
<keyword evidence="3" id="KW-0813">Transport</keyword>
<proteinExistence type="predicted"/>
<evidence type="ECO:0000256" key="5">
    <source>
        <dbReference type="ARBA" id="ARBA00022692"/>
    </source>
</evidence>
<evidence type="ECO:0000256" key="8">
    <source>
        <dbReference type="ARBA" id="ARBA00023114"/>
    </source>
</evidence>
<dbReference type="GO" id="GO:0015288">
    <property type="term" value="F:porin activity"/>
    <property type="evidence" value="ECO:0007669"/>
    <property type="project" value="UniProtKB-KW"/>
</dbReference>
<evidence type="ECO:0000256" key="7">
    <source>
        <dbReference type="ARBA" id="ARBA00023065"/>
    </source>
</evidence>
<dbReference type="GO" id="GO:0046930">
    <property type="term" value="C:pore complex"/>
    <property type="evidence" value="ECO:0007669"/>
    <property type="project" value="UniProtKB-KW"/>
</dbReference>
<evidence type="ECO:0000256" key="1">
    <source>
        <dbReference type="ARBA" id="ARBA00004571"/>
    </source>
</evidence>
<evidence type="ECO:0000313" key="13">
    <source>
        <dbReference type="Proteomes" id="UP000189627"/>
    </source>
</evidence>
<keyword evidence="6" id="KW-0732">Signal</keyword>
<dbReference type="InterPro" id="IPR023614">
    <property type="entry name" value="Porin_dom_sf"/>
</dbReference>
<name>A0A1U9UQ46_CUPNE</name>
<dbReference type="EMBL" id="CP017757">
    <property type="protein sequence ID" value="AQV94275.1"/>
    <property type="molecule type" value="Genomic_DNA"/>
</dbReference>
<dbReference type="Proteomes" id="UP000189627">
    <property type="component" value="Chromosome 1"/>
</dbReference>
<dbReference type="OrthoDB" id="8951346at2"/>
<evidence type="ECO:0000313" key="12">
    <source>
        <dbReference type="EMBL" id="AQV94275.1"/>
    </source>
</evidence>
<keyword evidence="5" id="KW-0812">Transmembrane</keyword>
<dbReference type="PROSITE" id="PS51257">
    <property type="entry name" value="PROKAR_LIPOPROTEIN"/>
    <property type="match status" value="1"/>
</dbReference>
<dbReference type="SUPFAM" id="SSF56935">
    <property type="entry name" value="Porins"/>
    <property type="match status" value="1"/>
</dbReference>
<dbReference type="GO" id="GO:0006811">
    <property type="term" value="P:monoatomic ion transport"/>
    <property type="evidence" value="ECO:0007669"/>
    <property type="project" value="UniProtKB-KW"/>
</dbReference>
<keyword evidence="8" id="KW-0626">Porin</keyword>